<proteinExistence type="predicted"/>
<evidence type="ECO:0000313" key="1">
    <source>
        <dbReference type="EMBL" id="NHQ73882.1"/>
    </source>
</evidence>
<sequence length="226" mass="23521">MLRRTAVVMSVLAVAGCVDLSGATRGAPDSADQTLDQISLYNDEVVVTAPRGYCLDATQIKRGTFGAFIPIGSCESLTGQAGIPVEPGLITVSVLPRQSDRAMPSASDIAASMPGDEPLQTIDGDGLSIVHFASGGARALPGGDSRYWRGGMVINGHLMGLAVYGPQDSPLADQQGLRLLMDLAEELRRRSPQLDAEVTSATRNGSERGIGTGVKRLLGGLFPNSG</sequence>
<dbReference type="PROSITE" id="PS51257">
    <property type="entry name" value="PROKAR_LIPOPROTEIN"/>
    <property type="match status" value="1"/>
</dbReference>
<dbReference type="EMBL" id="JAAORB010000006">
    <property type="protein sequence ID" value="NHQ73882.1"/>
    <property type="molecule type" value="Genomic_DNA"/>
</dbReference>
<keyword evidence="2" id="KW-1185">Reference proteome</keyword>
<comment type="caution">
    <text evidence="1">The sequence shown here is derived from an EMBL/GenBank/DDBJ whole genome shotgun (WGS) entry which is preliminary data.</text>
</comment>
<dbReference type="Proteomes" id="UP000639775">
    <property type="component" value="Unassembled WGS sequence"/>
</dbReference>
<name>A0A967B9K9_9RHOB</name>
<dbReference type="AlphaFoldDB" id="A0A967B9K9"/>
<gene>
    <name evidence="1" type="ORF">HAT86_05300</name>
</gene>
<protein>
    <submittedName>
        <fullName evidence="1">Uncharacterized protein</fullName>
    </submittedName>
</protein>
<accession>A0A967B9K9</accession>
<organism evidence="1 2">
    <name type="scientific">Roseovarius gahaiensis</name>
    <dbReference type="NCBI Taxonomy" id="2716691"/>
    <lineage>
        <taxon>Bacteria</taxon>
        <taxon>Pseudomonadati</taxon>
        <taxon>Pseudomonadota</taxon>
        <taxon>Alphaproteobacteria</taxon>
        <taxon>Rhodobacterales</taxon>
        <taxon>Roseobacteraceae</taxon>
        <taxon>Roseovarius</taxon>
    </lineage>
</organism>
<evidence type="ECO:0000313" key="2">
    <source>
        <dbReference type="Proteomes" id="UP000639775"/>
    </source>
</evidence>
<reference evidence="1" key="1">
    <citation type="submission" date="2020-03" db="EMBL/GenBank/DDBJ databases">
        <title>Roseovarius gahaiensis sp. nov., isolated from Gahai Saline Lake, China.</title>
        <authorList>
            <person name="Sun X."/>
        </authorList>
    </citation>
    <scope>NUCLEOTIDE SEQUENCE</scope>
    <source>
        <strain evidence="1">GH877</strain>
    </source>
</reference>